<dbReference type="Proteomes" id="UP000535437">
    <property type="component" value="Unassembled WGS sequence"/>
</dbReference>
<dbReference type="InterPro" id="IPR011009">
    <property type="entry name" value="Kinase-like_dom_sf"/>
</dbReference>
<organism evidence="1 2">
    <name type="scientific">Nesterenkonia xinjiangensis</name>
    <dbReference type="NCBI Taxonomy" id="225327"/>
    <lineage>
        <taxon>Bacteria</taxon>
        <taxon>Bacillati</taxon>
        <taxon>Actinomycetota</taxon>
        <taxon>Actinomycetes</taxon>
        <taxon>Micrococcales</taxon>
        <taxon>Micrococcaceae</taxon>
        <taxon>Nesterenkonia</taxon>
    </lineage>
</organism>
<proteinExistence type="predicted"/>
<gene>
    <name evidence="1" type="ORF">HNR09_000367</name>
</gene>
<protein>
    <recommendedName>
        <fullName evidence="3">Aminoglycoside phosphotransferase domain-containing protein</fullName>
    </recommendedName>
</protein>
<sequence length="378" mass="39949">MTRTGTSGSVVLPPEHAEVEGGIVTITRVWPEKASTSRGAHGSSRLAVEAVDAQGRLRAGWFQGAGDGRLDLFPAGTDPRLPQLEQLSGSGVVVSHRPHRRAVVRTELAPENAGAAGSRFIKLVRPGRAQGILDGVARAAAFDGPFRTPEVLGHDEASVTFSALAGSSLHEVSDDGAPLDWARAWDEVLAAWGEAVRRPVDGQDLPVHDAAGEVAVLHRWTELAMPVLRARGPEPELFVEAVAAAAEALAGLPVGSPRPAHRDLHDKQVLWSAELGPGLLDVDTACLADPALDLGNLRAHATWRQRQGVWSTAQAETVRGCVDATAEKLSGASGASVAEAVAVYEQASLLRLLCVYAFRPQYTGLVDQLRGELRPGRA</sequence>
<dbReference type="EMBL" id="JACCFY010000001">
    <property type="protein sequence ID" value="NYJ76956.1"/>
    <property type="molecule type" value="Genomic_DNA"/>
</dbReference>
<accession>A0A7Z0K7U1</accession>
<evidence type="ECO:0000313" key="2">
    <source>
        <dbReference type="Proteomes" id="UP000535437"/>
    </source>
</evidence>
<dbReference type="SUPFAM" id="SSF56112">
    <property type="entry name" value="Protein kinase-like (PK-like)"/>
    <property type="match status" value="1"/>
</dbReference>
<name>A0A7Z0K7U1_9MICC</name>
<reference evidence="1 2" key="1">
    <citation type="submission" date="2020-07" db="EMBL/GenBank/DDBJ databases">
        <title>Sequencing the genomes of 1000 actinobacteria strains.</title>
        <authorList>
            <person name="Klenk H.-P."/>
        </authorList>
    </citation>
    <scope>NUCLEOTIDE SEQUENCE [LARGE SCALE GENOMIC DNA]</scope>
    <source>
        <strain evidence="1 2">DSM 15475</strain>
    </source>
</reference>
<evidence type="ECO:0008006" key="3">
    <source>
        <dbReference type="Google" id="ProtNLM"/>
    </source>
</evidence>
<evidence type="ECO:0000313" key="1">
    <source>
        <dbReference type="EMBL" id="NYJ76956.1"/>
    </source>
</evidence>
<comment type="caution">
    <text evidence="1">The sequence shown here is derived from an EMBL/GenBank/DDBJ whole genome shotgun (WGS) entry which is preliminary data.</text>
</comment>
<dbReference type="RefSeq" id="WP_179540502.1">
    <property type="nucleotide sequence ID" value="NZ_BAAALL010000010.1"/>
</dbReference>
<keyword evidence="2" id="KW-1185">Reference proteome</keyword>
<dbReference type="Gene3D" id="3.90.1200.10">
    <property type="match status" value="1"/>
</dbReference>
<dbReference type="AlphaFoldDB" id="A0A7Z0K7U1"/>